<keyword evidence="2" id="KW-0496">Mitochondrion</keyword>
<sequence length="162" mass="19194">MRQHLNRLDDYSSEILIRKKQRWLTIWKKINLLRLCCPFHDQNIQTFRSLHGLRYFNRLIPHMNCLLENNPSVKDIRELGFLDVSKEMTRAIDVIGVRPSDLVVKRSEGFPSNLGLMGMLLYIYLNSRSFIKIQTAVLRVLCKLLNRWLWIIKIFGVVRCHG</sequence>
<dbReference type="AlphaFoldDB" id="A0A101LTK4"/>
<evidence type="ECO:0000313" key="2">
    <source>
        <dbReference type="EMBL" id="KUM45104.1"/>
    </source>
</evidence>
<name>A0A101LTK4_PICGL</name>
<evidence type="ECO:0000313" key="1">
    <source>
        <dbReference type="EMBL" id="KUM45093.1"/>
    </source>
</evidence>
<protein>
    <submittedName>
        <fullName evidence="2">Uncharacterized protein</fullName>
    </submittedName>
</protein>
<organism evidence="2">
    <name type="scientific">Picea glauca</name>
    <name type="common">White spruce</name>
    <name type="synonym">Pinus glauca</name>
    <dbReference type="NCBI Taxonomy" id="3330"/>
    <lineage>
        <taxon>Eukaryota</taxon>
        <taxon>Viridiplantae</taxon>
        <taxon>Streptophyta</taxon>
        <taxon>Embryophyta</taxon>
        <taxon>Tracheophyta</taxon>
        <taxon>Spermatophyta</taxon>
        <taxon>Pinopsida</taxon>
        <taxon>Pinidae</taxon>
        <taxon>Conifers I</taxon>
        <taxon>Pinales</taxon>
        <taxon>Pinaceae</taxon>
        <taxon>Picea</taxon>
    </lineage>
</organism>
<reference evidence="2" key="1">
    <citation type="journal article" date="2015" name="Genome Biol. Evol.">
        <title>Organellar Genomes of White Spruce (Picea glauca): Assembly and Annotation.</title>
        <authorList>
            <person name="Jackman S.D."/>
            <person name="Warren R.L."/>
            <person name="Gibb E.A."/>
            <person name="Vandervalk B.P."/>
            <person name="Mohamadi H."/>
            <person name="Chu J."/>
            <person name="Raymond A."/>
            <person name="Pleasance S."/>
            <person name="Coope R."/>
            <person name="Wildung M.R."/>
            <person name="Ritland C.E."/>
            <person name="Bousquet J."/>
            <person name="Jones S.J."/>
            <person name="Bohlmann J."/>
            <person name="Birol I."/>
        </authorList>
    </citation>
    <scope>NUCLEOTIDE SEQUENCE [LARGE SCALE GENOMIC DNA]</scope>
    <source>
        <tissue evidence="2">Flushing bud</tissue>
    </source>
</reference>
<dbReference type="EMBL" id="LKAM01000034">
    <property type="protein sequence ID" value="KUM45104.1"/>
    <property type="molecule type" value="Genomic_DNA"/>
</dbReference>
<accession>A0A101LTK4</accession>
<dbReference type="EMBL" id="LKAM01000034">
    <property type="protein sequence ID" value="KUM45093.1"/>
    <property type="molecule type" value="Genomic_DNA"/>
</dbReference>
<comment type="caution">
    <text evidence="2">The sequence shown here is derived from an EMBL/GenBank/DDBJ whole genome shotgun (WGS) entry which is preliminary data.</text>
</comment>
<proteinExistence type="predicted"/>
<gene>
    <name evidence="1" type="ORF">ABT39_MTgene4064</name>
    <name evidence="2" type="ORF">ABT39_MTgene4075</name>
</gene>
<geneLocation type="mitochondrion" evidence="2"/>